<sequence>MLLKTKFPDGTDGNVNVLTVTRVLNKEVPNDSSGPNLSQRPKNRSSSYIINLMKMKMINYVILQRNM</sequence>
<name>A0A8J5YS75_9ROSI</name>
<reference evidence="1 2" key="1">
    <citation type="journal article" date="2021" name="bioRxiv">
        <title>The Gossypium anomalum genome as a resource for cotton improvement and evolutionary analysis of hybrid incompatibility.</title>
        <authorList>
            <person name="Grover C.E."/>
            <person name="Yuan D."/>
            <person name="Arick M.A."/>
            <person name="Miller E.R."/>
            <person name="Hu G."/>
            <person name="Peterson D.G."/>
            <person name="Wendel J.F."/>
            <person name="Udall J.A."/>
        </authorList>
    </citation>
    <scope>NUCLEOTIDE SEQUENCE [LARGE SCALE GENOMIC DNA]</scope>
    <source>
        <strain evidence="1">JFW-Udall</strain>
        <tissue evidence="1">Leaf</tissue>
    </source>
</reference>
<protein>
    <submittedName>
        <fullName evidence="1">Uncharacterized protein</fullName>
    </submittedName>
</protein>
<proteinExistence type="predicted"/>
<evidence type="ECO:0000313" key="1">
    <source>
        <dbReference type="EMBL" id="KAG8481540.1"/>
    </source>
</evidence>
<accession>A0A8J5YS75</accession>
<comment type="caution">
    <text evidence="1">The sequence shown here is derived from an EMBL/GenBank/DDBJ whole genome shotgun (WGS) entry which is preliminary data.</text>
</comment>
<keyword evidence="2" id="KW-1185">Reference proteome</keyword>
<dbReference type="EMBL" id="JAHUZN010000010">
    <property type="protein sequence ID" value="KAG8481540.1"/>
    <property type="molecule type" value="Genomic_DNA"/>
</dbReference>
<gene>
    <name evidence="1" type="ORF">CXB51_026329</name>
</gene>
<dbReference type="Proteomes" id="UP000701853">
    <property type="component" value="Chromosome 10"/>
</dbReference>
<dbReference type="AlphaFoldDB" id="A0A8J5YS75"/>
<evidence type="ECO:0000313" key="2">
    <source>
        <dbReference type="Proteomes" id="UP000701853"/>
    </source>
</evidence>
<organism evidence="1 2">
    <name type="scientific">Gossypium anomalum</name>
    <dbReference type="NCBI Taxonomy" id="47600"/>
    <lineage>
        <taxon>Eukaryota</taxon>
        <taxon>Viridiplantae</taxon>
        <taxon>Streptophyta</taxon>
        <taxon>Embryophyta</taxon>
        <taxon>Tracheophyta</taxon>
        <taxon>Spermatophyta</taxon>
        <taxon>Magnoliopsida</taxon>
        <taxon>eudicotyledons</taxon>
        <taxon>Gunneridae</taxon>
        <taxon>Pentapetalae</taxon>
        <taxon>rosids</taxon>
        <taxon>malvids</taxon>
        <taxon>Malvales</taxon>
        <taxon>Malvaceae</taxon>
        <taxon>Malvoideae</taxon>
        <taxon>Gossypium</taxon>
    </lineage>
</organism>